<gene>
    <name evidence="1" type="ORF">DCK97_22655</name>
</gene>
<protein>
    <submittedName>
        <fullName evidence="1">Lipid A biosynthesis acyltransferase</fullName>
    </submittedName>
</protein>
<organism evidence="1 2">
    <name type="scientific">Tistrella mobilis</name>
    <dbReference type="NCBI Taxonomy" id="171437"/>
    <lineage>
        <taxon>Bacteria</taxon>
        <taxon>Pseudomonadati</taxon>
        <taxon>Pseudomonadota</taxon>
        <taxon>Alphaproteobacteria</taxon>
        <taxon>Geminicoccales</taxon>
        <taxon>Geminicoccaceae</taxon>
        <taxon>Tistrella</taxon>
    </lineage>
</organism>
<evidence type="ECO:0000313" key="2">
    <source>
        <dbReference type="Proteomes" id="UP000257706"/>
    </source>
</evidence>
<comment type="caution">
    <text evidence="1">The sequence shown here is derived from an EMBL/GenBank/DDBJ whole genome shotgun (WGS) entry which is preliminary data.</text>
</comment>
<feature type="non-terminal residue" evidence="1">
    <location>
        <position position="36"/>
    </location>
</feature>
<dbReference type="Proteomes" id="UP000257706">
    <property type="component" value="Unassembled WGS sequence"/>
</dbReference>
<dbReference type="AlphaFoldDB" id="A0A3B9IS98"/>
<proteinExistence type="predicted"/>
<sequence length="36" mass="4071">MTFRRRLESLSGRLAFGFARLLGLERASAFGGWLAR</sequence>
<dbReference type="GO" id="GO:0016746">
    <property type="term" value="F:acyltransferase activity"/>
    <property type="evidence" value="ECO:0007669"/>
    <property type="project" value="UniProtKB-KW"/>
</dbReference>
<name>A0A3B9IS98_9PROT</name>
<dbReference type="EMBL" id="DMAI01000369">
    <property type="protein sequence ID" value="HAE50217.1"/>
    <property type="molecule type" value="Genomic_DNA"/>
</dbReference>
<keyword evidence="1" id="KW-0012">Acyltransferase</keyword>
<keyword evidence="1" id="KW-0808">Transferase</keyword>
<accession>A0A3B9IS98</accession>
<reference evidence="1 2" key="1">
    <citation type="journal article" date="2018" name="Nat. Biotechnol.">
        <title>A standardized bacterial taxonomy based on genome phylogeny substantially revises the tree of life.</title>
        <authorList>
            <person name="Parks D.H."/>
            <person name="Chuvochina M."/>
            <person name="Waite D.W."/>
            <person name="Rinke C."/>
            <person name="Skarshewski A."/>
            <person name="Chaumeil P.A."/>
            <person name="Hugenholtz P."/>
        </authorList>
    </citation>
    <scope>NUCLEOTIDE SEQUENCE [LARGE SCALE GENOMIC DNA]</scope>
    <source>
        <strain evidence="1">UBA8739</strain>
    </source>
</reference>
<evidence type="ECO:0000313" key="1">
    <source>
        <dbReference type="EMBL" id="HAE50217.1"/>
    </source>
</evidence>